<accession>A0A392MUM7</accession>
<sequence>MVLVIFEEAEDITTLVYVATNKGHLRVDGRNEKTESEKREDREYKAYVEMDILNLAASGTSFEEFEAIEFEAYVEMDILKDRITFHIL</sequence>
<dbReference type="EMBL" id="LXQA010018191">
    <property type="protein sequence ID" value="MCH90388.1"/>
    <property type="molecule type" value="Genomic_DNA"/>
</dbReference>
<comment type="caution">
    <text evidence="1">The sequence shown here is derived from an EMBL/GenBank/DDBJ whole genome shotgun (WGS) entry which is preliminary data.</text>
</comment>
<name>A0A392MUM7_9FABA</name>
<dbReference type="Proteomes" id="UP000265520">
    <property type="component" value="Unassembled WGS sequence"/>
</dbReference>
<dbReference type="AlphaFoldDB" id="A0A392MUM7"/>
<feature type="non-terminal residue" evidence="1">
    <location>
        <position position="88"/>
    </location>
</feature>
<keyword evidence="2" id="KW-1185">Reference proteome</keyword>
<proteinExistence type="predicted"/>
<evidence type="ECO:0000313" key="2">
    <source>
        <dbReference type="Proteomes" id="UP000265520"/>
    </source>
</evidence>
<protein>
    <submittedName>
        <fullName evidence="1">Uncharacterized protein</fullName>
    </submittedName>
</protein>
<reference evidence="1 2" key="1">
    <citation type="journal article" date="2018" name="Front. Plant Sci.">
        <title>Red Clover (Trifolium pratense) and Zigzag Clover (T. medium) - A Picture of Genomic Similarities and Differences.</title>
        <authorList>
            <person name="Dluhosova J."/>
            <person name="Istvanek J."/>
            <person name="Nedelnik J."/>
            <person name="Repkova J."/>
        </authorList>
    </citation>
    <scope>NUCLEOTIDE SEQUENCE [LARGE SCALE GENOMIC DNA]</scope>
    <source>
        <strain evidence="2">cv. 10/8</strain>
        <tissue evidence="1">Leaf</tissue>
    </source>
</reference>
<gene>
    <name evidence="1" type="ORF">A2U01_0011303</name>
</gene>
<organism evidence="1 2">
    <name type="scientific">Trifolium medium</name>
    <dbReference type="NCBI Taxonomy" id="97028"/>
    <lineage>
        <taxon>Eukaryota</taxon>
        <taxon>Viridiplantae</taxon>
        <taxon>Streptophyta</taxon>
        <taxon>Embryophyta</taxon>
        <taxon>Tracheophyta</taxon>
        <taxon>Spermatophyta</taxon>
        <taxon>Magnoliopsida</taxon>
        <taxon>eudicotyledons</taxon>
        <taxon>Gunneridae</taxon>
        <taxon>Pentapetalae</taxon>
        <taxon>rosids</taxon>
        <taxon>fabids</taxon>
        <taxon>Fabales</taxon>
        <taxon>Fabaceae</taxon>
        <taxon>Papilionoideae</taxon>
        <taxon>50 kb inversion clade</taxon>
        <taxon>NPAAA clade</taxon>
        <taxon>Hologalegina</taxon>
        <taxon>IRL clade</taxon>
        <taxon>Trifolieae</taxon>
        <taxon>Trifolium</taxon>
    </lineage>
</organism>
<evidence type="ECO:0000313" key="1">
    <source>
        <dbReference type="EMBL" id="MCH90388.1"/>
    </source>
</evidence>